<organism evidence="10 11">
    <name type="scientific">Corynebacterium diphtheriae</name>
    <dbReference type="NCBI Taxonomy" id="1717"/>
    <lineage>
        <taxon>Bacteria</taxon>
        <taxon>Bacillati</taxon>
        <taxon>Actinomycetota</taxon>
        <taxon>Actinomycetes</taxon>
        <taxon>Mycobacteriales</taxon>
        <taxon>Corynebacteriaceae</taxon>
        <taxon>Corynebacterium</taxon>
    </lineage>
</organism>
<comment type="subunit">
    <text evidence="7">Monomer.</text>
</comment>
<feature type="site" description="Stabilizes the basic form of H active site to accept a proton" evidence="7">
    <location>
        <position position="115"/>
    </location>
</feature>
<protein>
    <recommendedName>
        <fullName evidence="6 7">Peptidyl-tRNA hydrolase</fullName>
        <shortName evidence="7">Pth</shortName>
        <ecNumber evidence="1 7">3.1.1.29</ecNumber>
    </recommendedName>
</protein>
<keyword evidence="2 7" id="KW-0820">tRNA-binding</keyword>
<evidence type="ECO:0000256" key="6">
    <source>
        <dbReference type="ARBA" id="ARBA00050038"/>
    </source>
</evidence>
<evidence type="ECO:0000256" key="2">
    <source>
        <dbReference type="ARBA" id="ARBA00022555"/>
    </source>
</evidence>
<dbReference type="Gene3D" id="3.40.50.1470">
    <property type="entry name" value="Peptidyl-tRNA hydrolase"/>
    <property type="match status" value="1"/>
</dbReference>
<dbReference type="PROSITE" id="PS01195">
    <property type="entry name" value="PEPT_TRNA_HYDROL_1"/>
    <property type="match status" value="1"/>
</dbReference>
<gene>
    <name evidence="7" type="primary">pth</name>
    <name evidence="10" type="ORF">CIP107547_01077</name>
</gene>
<keyword evidence="4 7" id="KW-0694">RNA-binding</keyword>
<feature type="binding site" evidence="7">
    <location>
        <position position="88"/>
    </location>
    <ligand>
        <name>tRNA</name>
        <dbReference type="ChEBI" id="CHEBI:17843"/>
    </ligand>
</feature>
<comment type="similarity">
    <text evidence="5 7 9">Belongs to the PTH family.</text>
</comment>
<comment type="caution">
    <text evidence="10">The sequence shown here is derived from an EMBL/GenBank/DDBJ whole genome shotgun (WGS) entry which is preliminary data.</text>
</comment>
<comment type="catalytic activity">
    <reaction evidence="7 8">
        <text>an N-acyl-L-alpha-aminoacyl-tRNA + H2O = an N-acyl-L-amino acid + a tRNA + H(+)</text>
        <dbReference type="Rhea" id="RHEA:54448"/>
        <dbReference type="Rhea" id="RHEA-COMP:10123"/>
        <dbReference type="Rhea" id="RHEA-COMP:13883"/>
        <dbReference type="ChEBI" id="CHEBI:15377"/>
        <dbReference type="ChEBI" id="CHEBI:15378"/>
        <dbReference type="ChEBI" id="CHEBI:59874"/>
        <dbReference type="ChEBI" id="CHEBI:78442"/>
        <dbReference type="ChEBI" id="CHEBI:138191"/>
        <dbReference type="EC" id="3.1.1.29"/>
    </reaction>
</comment>
<dbReference type="GO" id="GO:0006515">
    <property type="term" value="P:protein quality control for misfolded or incompletely synthesized proteins"/>
    <property type="evidence" value="ECO:0007669"/>
    <property type="project" value="UniProtKB-UniRule"/>
</dbReference>
<dbReference type="GO" id="GO:0072344">
    <property type="term" value="P:rescue of stalled ribosome"/>
    <property type="evidence" value="ECO:0007669"/>
    <property type="project" value="UniProtKB-UniRule"/>
</dbReference>
<accession>A0A1X4MGW2</accession>
<evidence type="ECO:0000256" key="4">
    <source>
        <dbReference type="ARBA" id="ARBA00022884"/>
    </source>
</evidence>
<proteinExistence type="inferred from homology"/>
<evidence type="ECO:0000256" key="5">
    <source>
        <dbReference type="ARBA" id="ARBA00038063"/>
    </source>
</evidence>
<dbReference type="SUPFAM" id="SSF53178">
    <property type="entry name" value="Peptidyl-tRNA hydrolase-like"/>
    <property type="match status" value="1"/>
</dbReference>
<keyword evidence="3 7" id="KW-0378">Hydrolase</keyword>
<dbReference type="PANTHER" id="PTHR17224">
    <property type="entry name" value="PEPTIDYL-TRNA HYDROLASE"/>
    <property type="match status" value="1"/>
</dbReference>
<evidence type="ECO:0000256" key="3">
    <source>
        <dbReference type="ARBA" id="ARBA00022801"/>
    </source>
</evidence>
<feature type="site" description="Discriminates between blocked and unblocked aminoacyl-tRNA" evidence="7">
    <location>
        <position position="34"/>
    </location>
</feature>
<dbReference type="EMBL" id="CADDAV010000014">
    <property type="protein sequence ID" value="CAB0597547.1"/>
    <property type="molecule type" value="Genomic_DNA"/>
</dbReference>
<dbReference type="GO" id="GO:0004045">
    <property type="term" value="F:peptidyl-tRNA hydrolase activity"/>
    <property type="evidence" value="ECO:0007669"/>
    <property type="project" value="UniProtKB-UniRule"/>
</dbReference>
<dbReference type="InterPro" id="IPR001328">
    <property type="entry name" value="Pept_tRNA_hydro"/>
</dbReference>
<dbReference type="CDD" id="cd00462">
    <property type="entry name" value="PTH"/>
    <property type="match status" value="1"/>
</dbReference>
<feature type="binding site" evidence="7">
    <location>
        <position position="136"/>
    </location>
    <ligand>
        <name>tRNA</name>
        <dbReference type="ChEBI" id="CHEBI:17843"/>
    </ligand>
</feature>
<dbReference type="EC" id="3.1.1.29" evidence="1 7"/>
<comment type="function">
    <text evidence="7">Hydrolyzes ribosome-free peptidyl-tRNAs (with 1 or more amino acids incorporated), which drop off the ribosome during protein synthesis, or as a result of ribosome stalling.</text>
</comment>
<dbReference type="Pfam" id="PF01195">
    <property type="entry name" value="Pept_tRNA_hydro"/>
    <property type="match status" value="1"/>
</dbReference>
<dbReference type="InterPro" id="IPR036416">
    <property type="entry name" value="Pept_tRNA_hydro_sf"/>
</dbReference>
<dbReference type="NCBIfam" id="TIGR00447">
    <property type="entry name" value="pth"/>
    <property type="match status" value="1"/>
</dbReference>
<sequence>MGFFSDVVARIRGVGQSGLSGAEPVDWVVVGLGNPGVRYASTRHNVGYMVVDELLGAVGLLPLRGIKASGAVIEVGGRRVLVVRSSTFMNTSGEAVGPIVQEYGVSPDHVVVVHDELDLPAHKVRVKVGGNENGHNGLKSVSQWLGTRDYVRIRVGIGRPPRGETVPDYVLGALDSGADFDAAVRCGADAVRLVVERGVSVAQNEIHRR</sequence>
<dbReference type="GO" id="GO:0005737">
    <property type="term" value="C:cytoplasm"/>
    <property type="evidence" value="ECO:0007669"/>
    <property type="project" value="UniProtKB-SubCell"/>
</dbReference>
<evidence type="ECO:0000313" key="11">
    <source>
        <dbReference type="Proteomes" id="UP000480222"/>
    </source>
</evidence>
<name>A0A1X4MGW2_CORDP</name>
<dbReference type="RefSeq" id="WP_014303168.1">
    <property type="nucleotide sequence ID" value="NZ_CP040520.1"/>
</dbReference>
<reference evidence="10 11" key="1">
    <citation type="submission" date="2020-02" db="EMBL/GenBank/DDBJ databases">
        <authorList>
            <person name="Brisse S."/>
        </authorList>
    </citation>
    <scope>NUCLEOTIDE SEQUENCE [LARGE SCALE GENOMIC DNA]</scope>
    <source>
        <strain evidence="10">CIP107547</strain>
    </source>
</reference>
<evidence type="ECO:0000256" key="1">
    <source>
        <dbReference type="ARBA" id="ARBA00013260"/>
    </source>
</evidence>
<feature type="binding site" evidence="7">
    <location>
        <position position="90"/>
    </location>
    <ligand>
        <name>tRNA</name>
        <dbReference type="ChEBI" id="CHEBI:17843"/>
    </ligand>
</feature>
<evidence type="ECO:0000256" key="7">
    <source>
        <dbReference type="HAMAP-Rule" id="MF_00083"/>
    </source>
</evidence>
<dbReference type="InterPro" id="IPR018171">
    <property type="entry name" value="Pept_tRNA_hydro_CS"/>
</dbReference>
<keyword evidence="7" id="KW-0963">Cytoplasm</keyword>
<dbReference type="HAMAP" id="MF_00083">
    <property type="entry name" value="Pept_tRNA_hydro_bact"/>
    <property type="match status" value="1"/>
</dbReference>
<evidence type="ECO:0000256" key="8">
    <source>
        <dbReference type="RuleBase" id="RU000673"/>
    </source>
</evidence>
<dbReference type="Proteomes" id="UP000480222">
    <property type="component" value="Unassembled WGS sequence"/>
</dbReference>
<dbReference type="PANTHER" id="PTHR17224:SF1">
    <property type="entry name" value="PEPTIDYL-TRNA HYDROLASE"/>
    <property type="match status" value="1"/>
</dbReference>
<dbReference type="GO" id="GO:0000049">
    <property type="term" value="F:tRNA binding"/>
    <property type="evidence" value="ECO:0007669"/>
    <property type="project" value="UniProtKB-UniRule"/>
</dbReference>
<comment type="subcellular location">
    <subcellularLocation>
        <location evidence="7">Cytoplasm</location>
    </subcellularLocation>
</comment>
<dbReference type="AlphaFoldDB" id="A0A1X4MGW2"/>
<feature type="active site" description="Proton acceptor" evidence="7">
    <location>
        <position position="44"/>
    </location>
</feature>
<evidence type="ECO:0000313" key="10">
    <source>
        <dbReference type="EMBL" id="CAB0597547.1"/>
    </source>
</evidence>
<evidence type="ECO:0000256" key="9">
    <source>
        <dbReference type="RuleBase" id="RU004320"/>
    </source>
</evidence>
<feature type="binding site" evidence="7">
    <location>
        <position position="39"/>
    </location>
    <ligand>
        <name>tRNA</name>
        <dbReference type="ChEBI" id="CHEBI:17843"/>
    </ligand>
</feature>
<comment type="function">
    <text evidence="7">Catalyzes the release of premature peptidyl moieties from peptidyl-tRNA molecules trapped in stalled 50S ribosomal subunits, and thus maintains levels of free tRNAs and 50S ribosomes.</text>
</comment>